<name>A0ACC2AZB9_DIPCM</name>
<organism evidence="1 2">
    <name type="scientific">Diphasiastrum complanatum</name>
    <name type="common">Issler's clubmoss</name>
    <name type="synonym">Lycopodium complanatum</name>
    <dbReference type="NCBI Taxonomy" id="34168"/>
    <lineage>
        <taxon>Eukaryota</taxon>
        <taxon>Viridiplantae</taxon>
        <taxon>Streptophyta</taxon>
        <taxon>Embryophyta</taxon>
        <taxon>Tracheophyta</taxon>
        <taxon>Lycopodiopsida</taxon>
        <taxon>Lycopodiales</taxon>
        <taxon>Lycopodiaceae</taxon>
        <taxon>Lycopodioideae</taxon>
        <taxon>Diphasiastrum</taxon>
    </lineage>
</organism>
<protein>
    <submittedName>
        <fullName evidence="1">Uncharacterized protein</fullName>
    </submittedName>
</protein>
<comment type="caution">
    <text evidence="1">The sequence shown here is derived from an EMBL/GenBank/DDBJ whole genome shotgun (WGS) entry which is preliminary data.</text>
</comment>
<accession>A0ACC2AZB9</accession>
<sequence>MLNLYYFISLSLCKSIDKADSNLLQEQLYPSKESELRVIRLIKSAGTAATAMSLPTTSSSTPLLASKTDSSVDEDVAHGGFKGSSFASAIFNLSTTVVGAGIMALPATQKQLGLPLGLVTIVFIGILTDSSLELLVRFSNSCKALSYGAVMESSFGHLGRTLLQVCIIVNNLGLLIVYMIIIGDVLSGTGSGTSHHRGLLELWADGATWWNSRVVVLFLTTILILVPLVSFKRVDSLKFSSALSVALAIVFVVIMAGIAIAKLVAGKIPMPRLLPDVHDQYSFWKLFTVVPVMVTAYICHHNVHPISNELEDTSIMKKVCRSSVALCTLIYLATAMFGYLLFCENTMDDVLANFNADLGIPYGRILSAIVQLGYAVHLMLVFPLLHFSLRLNVDALIFPRALSLANDSWRFVWVTAILMGIIFFGSTLVPSIWAAFQFTGATVGVSLGFIFPGAIAIRDQAGIATNTDRIFAWTMVILAVVSSLTAITTNVVTLFNSS</sequence>
<dbReference type="Proteomes" id="UP001162992">
    <property type="component" value="Chromosome 18"/>
</dbReference>
<dbReference type="EMBL" id="CM055109">
    <property type="protein sequence ID" value="KAJ7522830.1"/>
    <property type="molecule type" value="Genomic_DNA"/>
</dbReference>
<gene>
    <name evidence="1" type="ORF">O6H91_18G028600</name>
</gene>
<evidence type="ECO:0000313" key="2">
    <source>
        <dbReference type="Proteomes" id="UP001162992"/>
    </source>
</evidence>
<keyword evidence="2" id="KW-1185">Reference proteome</keyword>
<evidence type="ECO:0000313" key="1">
    <source>
        <dbReference type="EMBL" id="KAJ7522830.1"/>
    </source>
</evidence>
<proteinExistence type="predicted"/>
<reference evidence="2" key="1">
    <citation type="journal article" date="2024" name="Proc. Natl. Acad. Sci. U.S.A.">
        <title>Extraordinary preservation of gene collinearity over three hundred million years revealed in homosporous lycophytes.</title>
        <authorList>
            <person name="Li C."/>
            <person name="Wickell D."/>
            <person name="Kuo L.Y."/>
            <person name="Chen X."/>
            <person name="Nie B."/>
            <person name="Liao X."/>
            <person name="Peng D."/>
            <person name="Ji J."/>
            <person name="Jenkins J."/>
            <person name="Williams M."/>
            <person name="Shu S."/>
            <person name="Plott C."/>
            <person name="Barry K."/>
            <person name="Rajasekar S."/>
            <person name="Grimwood J."/>
            <person name="Han X."/>
            <person name="Sun S."/>
            <person name="Hou Z."/>
            <person name="He W."/>
            <person name="Dai G."/>
            <person name="Sun C."/>
            <person name="Schmutz J."/>
            <person name="Leebens-Mack J.H."/>
            <person name="Li F.W."/>
            <person name="Wang L."/>
        </authorList>
    </citation>
    <scope>NUCLEOTIDE SEQUENCE [LARGE SCALE GENOMIC DNA]</scope>
    <source>
        <strain evidence="2">cv. PW_Plant_1</strain>
    </source>
</reference>